<organism evidence="7 8">
    <name type="scientific">Candida theae</name>
    <dbReference type="NCBI Taxonomy" id="1198502"/>
    <lineage>
        <taxon>Eukaryota</taxon>
        <taxon>Fungi</taxon>
        <taxon>Dikarya</taxon>
        <taxon>Ascomycota</taxon>
        <taxon>Saccharomycotina</taxon>
        <taxon>Pichiomycetes</taxon>
        <taxon>Debaryomycetaceae</taxon>
        <taxon>Candida/Lodderomyces clade</taxon>
        <taxon>Candida</taxon>
    </lineage>
</organism>
<dbReference type="HAMAP" id="MF_03002">
    <property type="entry name" value="eIF3c"/>
    <property type="match status" value="1"/>
</dbReference>
<comment type="subcellular location">
    <subcellularLocation>
        <location evidence="4">Cytoplasm</location>
    </subcellularLocation>
</comment>
<dbReference type="PANTHER" id="PTHR13937:SF0">
    <property type="entry name" value="EUKARYOTIC TRANSLATION INITIATION FACTOR 3 SUBUNIT C-RELATED"/>
    <property type="match status" value="1"/>
</dbReference>
<dbReference type="GO" id="GO:0003723">
    <property type="term" value="F:RNA binding"/>
    <property type="evidence" value="ECO:0007669"/>
    <property type="project" value="InterPro"/>
</dbReference>
<dbReference type="EMBL" id="JAIHNG010000164">
    <property type="protein sequence ID" value="KAI5949179.1"/>
    <property type="molecule type" value="Genomic_DNA"/>
</dbReference>
<feature type="compositionally biased region" description="Acidic residues" evidence="5">
    <location>
        <begin position="35"/>
        <end position="54"/>
    </location>
</feature>
<evidence type="ECO:0000313" key="7">
    <source>
        <dbReference type="EMBL" id="KAI5949179.1"/>
    </source>
</evidence>
<accession>A0AAD5FWE3</accession>
<keyword evidence="3 4" id="KW-0648">Protein biosynthesis</keyword>
<feature type="region of interest" description="Disordered" evidence="5">
    <location>
        <begin position="1"/>
        <end position="64"/>
    </location>
</feature>
<evidence type="ECO:0000256" key="5">
    <source>
        <dbReference type="SAM" id="MobiDB-lite"/>
    </source>
</evidence>
<name>A0AAD5FWE3_9ASCO</name>
<keyword evidence="8" id="KW-1185">Reference proteome</keyword>
<protein>
    <recommendedName>
        <fullName evidence="4">Eukaryotic translation initiation factor 3 subunit C</fullName>
        <shortName evidence="4">eIF3c</shortName>
    </recommendedName>
    <alternativeName>
        <fullName evidence="4">Eukaryotic translation initiation factor 3 93 kDa subunit homolog</fullName>
        <shortName evidence="4">eIF3 p93</shortName>
    </alternativeName>
    <alternativeName>
        <fullName evidence="4">Translation initiation factor eIF3, p93 subunit homolog</fullName>
    </alternativeName>
</protein>
<comment type="subunit">
    <text evidence="4">Component of the eukaryotic translation initiation factor 3 (eIF-3) complex.</text>
</comment>
<comment type="function">
    <text evidence="4">Component of the eukaryotic translation initiation factor 3 (eIF-3) complex, which is involved in protein synthesis of a specialized repertoire of mRNAs and, together with other initiation factors, stimulates binding of mRNA and methionyl-tRNAi to the 40S ribosome. The eIF-3 complex specifically targets and initiates translation of a subset of mRNAs involved in cell proliferation.</text>
</comment>
<dbReference type="GO" id="GO:0005852">
    <property type="term" value="C:eukaryotic translation initiation factor 3 complex"/>
    <property type="evidence" value="ECO:0007669"/>
    <property type="project" value="UniProtKB-UniRule"/>
</dbReference>
<comment type="similarity">
    <text evidence="4">Belongs to the eIF-3 subunit C family.</text>
</comment>
<evidence type="ECO:0000256" key="1">
    <source>
        <dbReference type="ARBA" id="ARBA00022490"/>
    </source>
</evidence>
<dbReference type="PANTHER" id="PTHR13937">
    <property type="entry name" value="EUKARYOTIC TRANSLATION INITATION FACTOR 3, SUBUNIT 8 EIF3S8 -RELATED"/>
    <property type="match status" value="1"/>
</dbReference>
<dbReference type="PROSITE" id="PS50250">
    <property type="entry name" value="PCI"/>
    <property type="match status" value="1"/>
</dbReference>
<keyword evidence="2 4" id="KW-0396">Initiation factor</keyword>
<dbReference type="InterPro" id="IPR027516">
    <property type="entry name" value="EIF3C"/>
</dbReference>
<dbReference type="InterPro" id="IPR000717">
    <property type="entry name" value="PCI_dom"/>
</dbReference>
<feature type="compositionally biased region" description="Acidic residues" evidence="5">
    <location>
        <begin position="14"/>
        <end position="28"/>
    </location>
</feature>
<gene>
    <name evidence="4" type="primary">NIP1</name>
    <name evidence="7" type="ORF">KGF57_004777</name>
</gene>
<comment type="caution">
    <text evidence="7">The sequence shown here is derived from an EMBL/GenBank/DDBJ whole genome shotgun (WGS) entry which is preliminary data.</text>
</comment>
<keyword evidence="1 4" id="KW-0963">Cytoplasm</keyword>
<sequence length="791" mass="90305">MSRFFVSGYSSESSSEEEDLVSSSEEELLSSSAEQSEDDFFDDDEEDEESSSDEEGGRPTGPAYFLKSAFLKGGESESESDDEGKKVVKSAKDKLLDDMKASIEIINVNKRSNNWIVVLSEFEKLGRLLNRASQQRFGTPKFYIKLLSSLDDSITETANNEKDDKTMKADEARAFNTLRQRVKKQIKEFQVYFDLYKDVPENFDNEDEPLDVTTRVEEKQDEGKKLSPVFQTLKQISESRGKKNIDRSEQISSLENLITDELSTFELISIYQMLLSIRFDASSTSFMPVQDWQKNCDDIHKLLDILFATKEYQVSETGQTTDEIDIEPTPVDGVKVIFGSITSLIDRLDDEFTKSLQNTDPHSLDYIERLKDESRIYNLIVRGQSYVESINPSLDSEQLARIVLRRLEHIYYKPTQLIQGNEVATKIGNGDANEIIDSLSEYLQKSANKLYVQLAMLYSIYYYAVNNNYENAKELFFASQIFKSINHAESTLQVQYNRALVQLGLSAFRVGAIEESHKILTEIINSQRSKELLGQGFSTKFPSQASVAEKQKLLPFHQHINLELLECVYMTCSLLIEIPALAAASTTKDKRKNSSVKSFKSKLEFHDRQFFTGPPESIKDHIVHASLALQKGNWSKAYDLLASIKIWRLFPDTDDLLAMLKTQLQIEGLRTYIFTYKSVYSKLSIAKLSTIFALPEEKITEIVTKMDENVENGYINFTTAANRSKLQELAILMNEKIQLLTDKNERTSARGHNKTQQPQQTTQQQPQTQPEENRFRIANVNINNDEFQVTA</sequence>
<dbReference type="GO" id="GO:0031369">
    <property type="term" value="F:translation initiation factor binding"/>
    <property type="evidence" value="ECO:0007669"/>
    <property type="project" value="InterPro"/>
</dbReference>
<dbReference type="GO" id="GO:0001732">
    <property type="term" value="P:formation of cytoplasmic translation initiation complex"/>
    <property type="evidence" value="ECO:0007669"/>
    <property type="project" value="UniProtKB-UniRule"/>
</dbReference>
<evidence type="ECO:0000259" key="6">
    <source>
        <dbReference type="PROSITE" id="PS50250"/>
    </source>
</evidence>
<reference evidence="7 8" key="1">
    <citation type="journal article" date="2022" name="DNA Res.">
        <title>Genome analysis of five recently described species of the CUG-Ser clade uncovers Candida theae as a new hybrid lineage with pathogenic potential in the Candida parapsilosis species complex.</title>
        <authorList>
            <person name="Mixao V."/>
            <person name="Del Olmo V."/>
            <person name="Hegedusova E."/>
            <person name="Saus E."/>
            <person name="Pryszcz L."/>
            <person name="Cillingova A."/>
            <person name="Nosek J."/>
            <person name="Gabaldon T."/>
        </authorList>
    </citation>
    <scope>NUCLEOTIDE SEQUENCE [LARGE SCALE GENOMIC DNA]</scope>
    <source>
        <strain evidence="7 8">CBS 12239</strain>
    </source>
</reference>
<feature type="region of interest" description="Disordered" evidence="5">
    <location>
        <begin position="746"/>
        <end position="773"/>
    </location>
</feature>
<dbReference type="Proteomes" id="UP001204833">
    <property type="component" value="Unassembled WGS sequence"/>
</dbReference>
<dbReference type="GO" id="GO:0003743">
    <property type="term" value="F:translation initiation factor activity"/>
    <property type="evidence" value="ECO:0007669"/>
    <property type="project" value="UniProtKB-UniRule"/>
</dbReference>
<dbReference type="GO" id="GO:0033290">
    <property type="term" value="C:eukaryotic 48S preinitiation complex"/>
    <property type="evidence" value="ECO:0007669"/>
    <property type="project" value="UniProtKB-UniRule"/>
</dbReference>
<dbReference type="InterPro" id="IPR008905">
    <property type="entry name" value="EIF3C_N_dom"/>
</dbReference>
<proteinExistence type="inferred from homology"/>
<dbReference type="GO" id="GO:0016282">
    <property type="term" value="C:eukaryotic 43S preinitiation complex"/>
    <property type="evidence" value="ECO:0007669"/>
    <property type="project" value="UniProtKB-UniRule"/>
</dbReference>
<feature type="domain" description="PCI" evidence="6">
    <location>
        <begin position="556"/>
        <end position="733"/>
    </location>
</feature>
<evidence type="ECO:0000256" key="3">
    <source>
        <dbReference type="ARBA" id="ARBA00022917"/>
    </source>
</evidence>
<dbReference type="Pfam" id="PF05470">
    <property type="entry name" value="eIF-3c_N"/>
    <property type="match status" value="2"/>
</dbReference>
<evidence type="ECO:0000313" key="8">
    <source>
        <dbReference type="Proteomes" id="UP001204833"/>
    </source>
</evidence>
<evidence type="ECO:0000256" key="2">
    <source>
        <dbReference type="ARBA" id="ARBA00022540"/>
    </source>
</evidence>
<feature type="compositionally biased region" description="Low complexity" evidence="5">
    <location>
        <begin position="755"/>
        <end position="770"/>
    </location>
</feature>
<evidence type="ECO:0000256" key="4">
    <source>
        <dbReference type="HAMAP-Rule" id="MF_03002"/>
    </source>
</evidence>
<dbReference type="AlphaFoldDB" id="A0AAD5FWE3"/>